<accession>A0AAX6MZ56</accession>
<comment type="caution">
    <text evidence="1">The sequence shown here is derived from an EMBL/GenBank/DDBJ whole genome shotgun (WGS) entry which is preliminary data.</text>
</comment>
<dbReference type="PRINTS" id="PR00081">
    <property type="entry name" value="GDHRDH"/>
</dbReference>
<dbReference type="Pfam" id="PF00106">
    <property type="entry name" value="adh_short"/>
    <property type="match status" value="1"/>
</dbReference>
<name>A0AAX6MZ56_9PEZI</name>
<dbReference type="InterPro" id="IPR036291">
    <property type="entry name" value="NAD(P)-bd_dom_sf"/>
</dbReference>
<dbReference type="InterPro" id="IPR052184">
    <property type="entry name" value="SDR_enzymes"/>
</dbReference>
<gene>
    <name evidence="1" type="ORF">Daesc_000248</name>
</gene>
<dbReference type="Gene3D" id="3.40.50.720">
    <property type="entry name" value="NAD(P)-binding Rossmann-like Domain"/>
    <property type="match status" value="1"/>
</dbReference>
<organism evidence="1 2">
    <name type="scientific">Daldinia eschscholtzii</name>
    <dbReference type="NCBI Taxonomy" id="292717"/>
    <lineage>
        <taxon>Eukaryota</taxon>
        <taxon>Fungi</taxon>
        <taxon>Dikarya</taxon>
        <taxon>Ascomycota</taxon>
        <taxon>Pezizomycotina</taxon>
        <taxon>Sordariomycetes</taxon>
        <taxon>Xylariomycetidae</taxon>
        <taxon>Xylariales</taxon>
        <taxon>Hypoxylaceae</taxon>
        <taxon>Daldinia</taxon>
    </lineage>
</organism>
<sequence length="273" mass="29718">MPSYVITGVSKGIGYEFVRQLSQDPSNTVIGVVRDKQATIKKVSEDATLKGRSNIHILEADVTNYDAVQRIAAEASKITGGRLDYLIGNAGYISHFDAYEPISVLAQNPKKLEDELNKLVNVHVVGNIYLINAFIPQVLKGQAKKVIILSTGFADLDLTRNFDLDLSALYSISKAGSNMAVAKFSAQYRKDGVLFLSITPGMVDVGHYTNATPEQLQKLSGGLGKFVDYAPNFTGPMSPETSVKMMKSVWENASIENGSAGDFVSQFGNKQWL</sequence>
<dbReference type="AlphaFoldDB" id="A0AAX6MZ56"/>
<reference evidence="1 2" key="1">
    <citation type="journal article" date="2024" name="Front Chem Biol">
        <title>Unveiling the potential of Daldinia eschscholtzii MFLUCC 19-0629 through bioactivity and bioinformatics studies for enhanced sustainable agriculture production.</title>
        <authorList>
            <person name="Brooks S."/>
            <person name="Weaver J.A."/>
            <person name="Klomchit A."/>
            <person name="Alharthi S.A."/>
            <person name="Onlamun T."/>
            <person name="Nurani R."/>
            <person name="Vong T.K."/>
            <person name="Alberti F."/>
            <person name="Greco C."/>
        </authorList>
    </citation>
    <scope>NUCLEOTIDE SEQUENCE [LARGE SCALE GENOMIC DNA]</scope>
    <source>
        <strain evidence="1">MFLUCC 19-0629</strain>
    </source>
</reference>
<proteinExistence type="predicted"/>
<evidence type="ECO:0000313" key="2">
    <source>
        <dbReference type="Proteomes" id="UP001369815"/>
    </source>
</evidence>
<dbReference type="Proteomes" id="UP001369815">
    <property type="component" value="Unassembled WGS sequence"/>
</dbReference>
<keyword evidence="2" id="KW-1185">Reference proteome</keyword>
<dbReference type="EMBL" id="JBANMG010000001">
    <property type="protein sequence ID" value="KAK6957462.1"/>
    <property type="molecule type" value="Genomic_DNA"/>
</dbReference>
<evidence type="ECO:0000313" key="1">
    <source>
        <dbReference type="EMBL" id="KAK6957462.1"/>
    </source>
</evidence>
<dbReference type="InterPro" id="IPR002347">
    <property type="entry name" value="SDR_fam"/>
</dbReference>
<dbReference type="GO" id="GO:0016616">
    <property type="term" value="F:oxidoreductase activity, acting on the CH-OH group of donors, NAD or NADP as acceptor"/>
    <property type="evidence" value="ECO:0007669"/>
    <property type="project" value="TreeGrafter"/>
</dbReference>
<dbReference type="PANTHER" id="PTHR45458:SF3">
    <property type="entry name" value="CHAIN DEHYDROGENASE (ATSC), PUTATIVE-RELATED"/>
    <property type="match status" value="1"/>
</dbReference>
<protein>
    <submittedName>
        <fullName evidence="1">Uncharacterized protein</fullName>
    </submittedName>
</protein>
<dbReference type="SUPFAM" id="SSF51735">
    <property type="entry name" value="NAD(P)-binding Rossmann-fold domains"/>
    <property type="match status" value="1"/>
</dbReference>
<dbReference type="PANTHER" id="PTHR45458">
    <property type="entry name" value="SHORT-CHAIN DEHYDROGENASE/REDUCTASE SDR"/>
    <property type="match status" value="1"/>
</dbReference>